<comment type="caution">
    <text evidence="1">The sequence shown here is derived from an EMBL/GenBank/DDBJ whole genome shotgun (WGS) entry which is preliminary data.</text>
</comment>
<evidence type="ECO:0000313" key="2">
    <source>
        <dbReference type="Proteomes" id="UP000185612"/>
    </source>
</evidence>
<proteinExistence type="predicted"/>
<name>A0A1Q5PZK8_9ACTO</name>
<gene>
    <name evidence="1" type="ORF">BSZ40_01420</name>
</gene>
<reference evidence="2" key="1">
    <citation type="submission" date="2016-12" db="EMBL/GenBank/DDBJ databases">
        <authorList>
            <person name="Meng X."/>
        </authorList>
    </citation>
    <scope>NUCLEOTIDE SEQUENCE [LARGE SCALE GENOMIC DNA]</scope>
    <source>
        <strain evidence="2">DSM 20732</strain>
    </source>
</reference>
<dbReference type="AlphaFoldDB" id="A0A1Q5PZK8"/>
<dbReference type="RefSeq" id="WP_073822545.1">
    <property type="nucleotide sequence ID" value="NZ_MQVS01000001.1"/>
</dbReference>
<dbReference type="Proteomes" id="UP000185612">
    <property type="component" value="Unassembled WGS sequence"/>
</dbReference>
<dbReference type="InParanoid" id="A0A1Q5PZK8"/>
<accession>A0A1Q5PZK8</accession>
<dbReference type="STRING" id="52770.BSZ40_01420"/>
<keyword evidence="2" id="KW-1185">Reference proteome</keyword>
<evidence type="ECO:0000313" key="1">
    <source>
        <dbReference type="EMBL" id="OKL52790.1"/>
    </source>
</evidence>
<protein>
    <submittedName>
        <fullName evidence="1">Uncharacterized protein</fullName>
    </submittedName>
</protein>
<sequence length="162" mass="17987">MRGLLAELAVGRHLALAGRNWRVVGMLRGSEVPPGQGEEFEWEECHLRGDDQARAWLLLDCYNGLLSFLEPLADCGLLDLAAWQPGHEAAAGRLRVQWCGHGRVVASCGQAPAVGQLVWYADLHEPSTGTEYRVDGQGQLWRAIPVTPRQWRRARRARGKGK</sequence>
<dbReference type="EMBL" id="MQVS01000001">
    <property type="protein sequence ID" value="OKL52790.1"/>
    <property type="molecule type" value="Genomic_DNA"/>
</dbReference>
<organism evidence="1 2">
    <name type="scientific">Buchananella hordeovulneris</name>
    <dbReference type="NCBI Taxonomy" id="52770"/>
    <lineage>
        <taxon>Bacteria</taxon>
        <taxon>Bacillati</taxon>
        <taxon>Actinomycetota</taxon>
        <taxon>Actinomycetes</taxon>
        <taxon>Actinomycetales</taxon>
        <taxon>Actinomycetaceae</taxon>
        <taxon>Buchananella</taxon>
    </lineage>
</organism>